<dbReference type="Proteomes" id="UP000232412">
    <property type="component" value="Unassembled WGS sequence"/>
</dbReference>
<evidence type="ECO:0000313" key="2">
    <source>
        <dbReference type="Proteomes" id="UP000232412"/>
    </source>
</evidence>
<organism evidence="1 2">
    <name type="scientific">Nitrosotalea sinensis</name>
    <dbReference type="NCBI Taxonomy" id="1499975"/>
    <lineage>
        <taxon>Archaea</taxon>
        <taxon>Nitrososphaerota</taxon>
        <taxon>Nitrososphaeria</taxon>
        <taxon>Nitrosotaleales</taxon>
        <taxon>Nitrosotaleaceae</taxon>
        <taxon>Nitrosotalea</taxon>
    </lineage>
</organism>
<evidence type="ECO:0000313" key="1">
    <source>
        <dbReference type="EMBL" id="SHO45648.1"/>
    </source>
</evidence>
<reference evidence="2" key="1">
    <citation type="submission" date="2016-12" db="EMBL/GenBank/DDBJ databases">
        <authorList>
            <person name="Herbold C."/>
        </authorList>
    </citation>
    <scope>NUCLEOTIDE SEQUENCE [LARGE SCALE GENOMIC DNA]</scope>
</reference>
<accession>A0A2H1EGQ2</accession>
<dbReference type="EMBL" id="FRFC01000003">
    <property type="protein sequence ID" value="SHO45648.1"/>
    <property type="molecule type" value="Genomic_DNA"/>
</dbReference>
<dbReference type="AlphaFoldDB" id="A0A2H1EGQ2"/>
<dbReference type="SUPFAM" id="SSF46785">
    <property type="entry name" value="Winged helix' DNA-binding domain"/>
    <property type="match status" value="1"/>
</dbReference>
<dbReference type="Gene3D" id="1.10.10.10">
    <property type="entry name" value="Winged helix-like DNA-binding domain superfamily/Winged helix DNA-binding domain"/>
    <property type="match status" value="1"/>
</dbReference>
<evidence type="ECO:0008006" key="3">
    <source>
        <dbReference type="Google" id="ProtNLM"/>
    </source>
</evidence>
<dbReference type="InterPro" id="IPR036388">
    <property type="entry name" value="WH-like_DNA-bd_sf"/>
</dbReference>
<proteinExistence type="predicted"/>
<gene>
    <name evidence="1" type="ORF">NSIN_20727</name>
</gene>
<protein>
    <recommendedName>
        <fullName evidence="3">Transcriptional regulator</fullName>
    </recommendedName>
</protein>
<keyword evidence="2" id="KW-1185">Reference proteome</keyword>
<dbReference type="InterPro" id="IPR036390">
    <property type="entry name" value="WH_DNA-bd_sf"/>
</dbReference>
<sequence length="121" mass="14165">MYYLILIQYVTRKLVQVIPPSQIFETKEELILHTLLDRHSRTILSVTKDEALTALKISENCNIPLSTVYRRLQLLRKLHFLHVSCTIRQDGKKLLSFQNKISGIDISWDQGQLQINTRMTQ</sequence>
<name>A0A2H1EGQ2_9ARCH</name>